<evidence type="ECO:0000256" key="6">
    <source>
        <dbReference type="ARBA" id="ARBA00022490"/>
    </source>
</evidence>
<keyword evidence="7" id="KW-0521">NADP</keyword>
<evidence type="ECO:0000256" key="8">
    <source>
        <dbReference type="ARBA" id="ARBA00023002"/>
    </source>
</evidence>
<evidence type="ECO:0000256" key="2">
    <source>
        <dbReference type="ARBA" id="ARBA00010483"/>
    </source>
</evidence>
<evidence type="ECO:0000313" key="10">
    <source>
        <dbReference type="Proteomes" id="UP001374579"/>
    </source>
</evidence>
<dbReference type="SUPFAM" id="SSF51735">
    <property type="entry name" value="NAD(P)-binding Rossmann-fold domains"/>
    <property type="match status" value="1"/>
</dbReference>
<dbReference type="GO" id="GO:0004757">
    <property type="term" value="F:sepiapterin reductase (NADP+) activity"/>
    <property type="evidence" value="ECO:0007669"/>
    <property type="project" value="UniProtKB-EC"/>
</dbReference>
<dbReference type="Pfam" id="PF00106">
    <property type="entry name" value="adh_short"/>
    <property type="match status" value="1"/>
</dbReference>
<dbReference type="EC" id="1.1.1.153" evidence="4"/>
<dbReference type="PRINTS" id="PR00081">
    <property type="entry name" value="GDHRDH"/>
</dbReference>
<comment type="subunit">
    <text evidence="3">Homodimer.</text>
</comment>
<dbReference type="Gene3D" id="3.40.50.720">
    <property type="entry name" value="NAD(P)-binding Rossmann-like Domain"/>
    <property type="match status" value="1"/>
</dbReference>
<dbReference type="PANTHER" id="PTHR44085">
    <property type="entry name" value="SEPIAPTERIN REDUCTASE"/>
    <property type="match status" value="1"/>
</dbReference>
<dbReference type="InterPro" id="IPR051721">
    <property type="entry name" value="Biopterin_syn/organic_redct"/>
</dbReference>
<keyword evidence="6" id="KW-0963">Cytoplasm</keyword>
<evidence type="ECO:0000256" key="3">
    <source>
        <dbReference type="ARBA" id="ARBA00011738"/>
    </source>
</evidence>
<comment type="similarity">
    <text evidence="2">Belongs to the sepiapterin reductase family.</text>
</comment>
<dbReference type="GO" id="GO:0006729">
    <property type="term" value="P:tetrahydrobiopterin biosynthetic process"/>
    <property type="evidence" value="ECO:0007669"/>
    <property type="project" value="InterPro"/>
</dbReference>
<dbReference type="GO" id="GO:0005737">
    <property type="term" value="C:cytoplasm"/>
    <property type="evidence" value="ECO:0007669"/>
    <property type="project" value="UniProtKB-SubCell"/>
</dbReference>
<comment type="caution">
    <text evidence="9">The sequence shown here is derived from an EMBL/GenBank/DDBJ whole genome shotgun (WGS) entry which is preliminary data.</text>
</comment>
<dbReference type="FunFam" id="3.40.50.720:FF:000259">
    <property type="entry name" value="Sepiapterin reductase"/>
    <property type="match status" value="1"/>
</dbReference>
<reference evidence="9 10" key="1">
    <citation type="submission" date="2024-02" db="EMBL/GenBank/DDBJ databases">
        <title>Chromosome-scale genome assembly of the rough periwinkle Littorina saxatilis.</title>
        <authorList>
            <person name="De Jode A."/>
            <person name="Faria R."/>
            <person name="Formenti G."/>
            <person name="Sims Y."/>
            <person name="Smith T.P."/>
            <person name="Tracey A."/>
            <person name="Wood J.M.D."/>
            <person name="Zagrodzka Z.B."/>
            <person name="Johannesson K."/>
            <person name="Butlin R.K."/>
            <person name="Leder E.H."/>
        </authorList>
    </citation>
    <scope>NUCLEOTIDE SEQUENCE [LARGE SCALE GENOMIC DNA]</scope>
    <source>
        <strain evidence="9">Snail1</strain>
        <tissue evidence="9">Muscle</tissue>
    </source>
</reference>
<evidence type="ECO:0000313" key="9">
    <source>
        <dbReference type="EMBL" id="KAK7110758.1"/>
    </source>
</evidence>
<protein>
    <recommendedName>
        <fullName evidence="5">Sepiapterin reductase</fullName>
        <ecNumber evidence="4">1.1.1.153</ecNumber>
    </recommendedName>
</protein>
<keyword evidence="8" id="KW-0560">Oxidoreductase</keyword>
<comment type="subcellular location">
    <subcellularLocation>
        <location evidence="1">Cytoplasm</location>
    </subcellularLocation>
</comment>
<dbReference type="Proteomes" id="UP001374579">
    <property type="component" value="Unassembled WGS sequence"/>
</dbReference>
<keyword evidence="10" id="KW-1185">Reference proteome</keyword>
<evidence type="ECO:0000256" key="4">
    <source>
        <dbReference type="ARBA" id="ARBA00013075"/>
    </source>
</evidence>
<dbReference type="InterPro" id="IPR036291">
    <property type="entry name" value="NAD(P)-bd_dom_sf"/>
</dbReference>
<proteinExistence type="inferred from homology"/>
<dbReference type="AlphaFoldDB" id="A0AAN9BSL7"/>
<dbReference type="EMBL" id="JBAMIC010000003">
    <property type="protein sequence ID" value="KAK7110758.1"/>
    <property type="molecule type" value="Genomic_DNA"/>
</dbReference>
<accession>A0AAN9BSL7</accession>
<dbReference type="PANTHER" id="PTHR44085:SF2">
    <property type="entry name" value="SEPIAPTERIN REDUCTASE"/>
    <property type="match status" value="1"/>
</dbReference>
<gene>
    <name evidence="9" type="ORF">V1264_014581</name>
</gene>
<sequence length="262" mass="28459">MFSQKTICFVTGASRGLGKSIAKNFAAKLPAGSMIVLLARSDGDLEAVKNRLLENAPHVTTLVRQFDQSAQNQQVFKDVFSETLSAVGAKAEDFQQAVLVHNAGSLKPTVYTRNLPDVQELTQYLNTNVAGLIALTSEFLKAFPASSGVSRVVINISSLAGVQPFKSWAMYSSGKAARDMFCKVLAAEEPDIRVLSYAPGPLETEMTDKVIESEDADVHNWAKSAKAEKTLLPCDTSVAKLIHLLQKNTFDSGAHVDYYDEI</sequence>
<dbReference type="NCBIfam" id="TIGR01500">
    <property type="entry name" value="sepiapter_red"/>
    <property type="match status" value="1"/>
</dbReference>
<evidence type="ECO:0000256" key="1">
    <source>
        <dbReference type="ARBA" id="ARBA00004496"/>
    </source>
</evidence>
<organism evidence="9 10">
    <name type="scientific">Littorina saxatilis</name>
    <dbReference type="NCBI Taxonomy" id="31220"/>
    <lineage>
        <taxon>Eukaryota</taxon>
        <taxon>Metazoa</taxon>
        <taxon>Spiralia</taxon>
        <taxon>Lophotrochozoa</taxon>
        <taxon>Mollusca</taxon>
        <taxon>Gastropoda</taxon>
        <taxon>Caenogastropoda</taxon>
        <taxon>Littorinimorpha</taxon>
        <taxon>Littorinoidea</taxon>
        <taxon>Littorinidae</taxon>
        <taxon>Littorina</taxon>
    </lineage>
</organism>
<dbReference type="InterPro" id="IPR006393">
    <property type="entry name" value="Sepiapterin_red"/>
</dbReference>
<dbReference type="InterPro" id="IPR002347">
    <property type="entry name" value="SDR_fam"/>
</dbReference>
<evidence type="ECO:0000256" key="5">
    <source>
        <dbReference type="ARBA" id="ARBA00019170"/>
    </source>
</evidence>
<name>A0AAN9BSL7_9CAEN</name>
<evidence type="ECO:0000256" key="7">
    <source>
        <dbReference type="ARBA" id="ARBA00022857"/>
    </source>
</evidence>